<keyword evidence="1" id="KW-0472">Membrane</keyword>
<evidence type="ECO:0000313" key="2">
    <source>
        <dbReference type="EMBL" id="CAJ04834.1"/>
    </source>
</evidence>
<keyword evidence="1" id="KW-0812">Transmembrane</keyword>
<accession>Q4QA32</accession>
<reference evidence="2 3" key="1">
    <citation type="journal article" date="2005" name="Science">
        <title>The genome of the kinetoplastid parasite, Leishmania major.</title>
        <authorList>
            <person name="Ivens A.C."/>
            <person name="Peacock C.S."/>
            <person name="Worthey E.A."/>
            <person name="Murphy L."/>
            <person name="Aggarwal G."/>
            <person name="Berriman M."/>
            <person name="Sisk E."/>
            <person name="Rajandream M.A."/>
            <person name="Adlem E."/>
            <person name="Aert R."/>
            <person name="Anupama A."/>
            <person name="Apostolou Z."/>
            <person name="Attipoe P."/>
            <person name="Bason N."/>
            <person name="Bauser C."/>
            <person name="Beck A."/>
            <person name="Beverley S.M."/>
            <person name="Bianchettin G."/>
            <person name="Borzym K."/>
            <person name="Bothe G."/>
            <person name="Bruschi C.V."/>
            <person name="Collins M."/>
            <person name="Cadag E."/>
            <person name="Ciarloni L."/>
            <person name="Clayton C."/>
            <person name="Coulson R.M."/>
            <person name="Cronin A."/>
            <person name="Cruz A.K."/>
            <person name="Davies R.M."/>
            <person name="De Gaudenzi J."/>
            <person name="Dobson D.E."/>
            <person name="Duesterhoeft A."/>
            <person name="Fazelina G."/>
            <person name="Fosker N."/>
            <person name="Frasch A.C."/>
            <person name="Fraser A."/>
            <person name="Fuchs M."/>
            <person name="Gabel C."/>
            <person name="Goble A."/>
            <person name="Goffeau A."/>
            <person name="Harris D."/>
            <person name="Hertz-Fowler C."/>
            <person name="Hilbert H."/>
            <person name="Horn D."/>
            <person name="Huang Y."/>
            <person name="Klages S."/>
            <person name="Knights A."/>
            <person name="Kube M."/>
            <person name="Larke N."/>
            <person name="Litvin L."/>
            <person name="Lord A."/>
            <person name="Louie T."/>
            <person name="Marra M."/>
            <person name="Masuy D."/>
            <person name="Matthews K."/>
            <person name="Michaeli S."/>
            <person name="Mottram J.C."/>
            <person name="Muller-Auer S."/>
            <person name="Munden H."/>
            <person name="Nelson S."/>
            <person name="Norbertczak H."/>
            <person name="Oliver K."/>
            <person name="O'neil S."/>
            <person name="Pentony M."/>
            <person name="Pohl T.M."/>
            <person name="Price C."/>
            <person name="Purnelle B."/>
            <person name="Quail M.A."/>
            <person name="Rabbinowitsch E."/>
            <person name="Reinhardt R."/>
            <person name="Rieger M."/>
            <person name="Rinta J."/>
            <person name="Robben J."/>
            <person name="Robertson L."/>
            <person name="Ruiz J.C."/>
            <person name="Rutter S."/>
            <person name="Saunders D."/>
            <person name="Schafer M."/>
            <person name="Schein J."/>
            <person name="Schwartz D.C."/>
            <person name="Seeger K."/>
            <person name="Seyler A."/>
            <person name="Sharp S."/>
            <person name="Shin H."/>
            <person name="Sivam D."/>
            <person name="Squares R."/>
            <person name="Squares S."/>
            <person name="Tosato V."/>
            <person name="Vogt C."/>
            <person name="Volckaert G."/>
            <person name="Wambutt R."/>
            <person name="Warren T."/>
            <person name="Wedler H."/>
            <person name="Woodward J."/>
            <person name="Zhou S."/>
            <person name="Zimmermann W."/>
            <person name="Smith D.F."/>
            <person name="Blackwell J.M."/>
            <person name="Stuart K.D."/>
            <person name="Barrell B."/>
            <person name="Myler P.J."/>
        </authorList>
    </citation>
    <scope>NUCLEOTIDE SEQUENCE [LARGE SCALE GENOMIC DNA]</scope>
    <source>
        <strain evidence="3">MHOM/IL/81/Friedlin</strain>
    </source>
</reference>
<dbReference type="NCBIfam" id="TIGR00756">
    <property type="entry name" value="PPR"/>
    <property type="match status" value="1"/>
</dbReference>
<dbReference type="Proteomes" id="UP000000542">
    <property type="component" value="Chromosome 25"/>
</dbReference>
<reference evidence="2 3" key="2">
    <citation type="journal article" date="2011" name="Genome Res.">
        <title>Chromosome and gene copy number variation allow major structural change between species and strains of Leishmania.</title>
        <authorList>
            <person name="Rogers M.B."/>
            <person name="Hilley J.D."/>
            <person name="Dickens N.J."/>
            <person name="Wilkes J."/>
            <person name="Bates P.A."/>
            <person name="Depledge D.P."/>
            <person name="Harris D."/>
            <person name="Her Y."/>
            <person name="Herzyk P."/>
            <person name="Imamura H."/>
            <person name="Otto T.D."/>
            <person name="Sanders M."/>
            <person name="Seeger K."/>
            <person name="Dujardin J.C."/>
            <person name="Berriman M."/>
            <person name="Smith D.F."/>
            <person name="Hertz-Fowler C."/>
            <person name="Mottram J.C."/>
        </authorList>
    </citation>
    <scope>NUCLEOTIDE SEQUENCE [LARGE SCALE GENOMIC DNA]</scope>
    <source>
        <strain evidence="3">MHOM/IL/81/Friedlin</strain>
    </source>
</reference>
<gene>
    <name evidence="2" type="ORF">LMJF_25_0630</name>
</gene>
<dbReference type="RefSeq" id="XP_001683816.1">
    <property type="nucleotide sequence ID" value="XM_001683764.1"/>
</dbReference>
<name>Q4QA32_LEIMA</name>
<dbReference type="EMBL" id="FR796421">
    <property type="protein sequence ID" value="CAJ04834.1"/>
    <property type="molecule type" value="Genomic_DNA"/>
</dbReference>
<dbReference type="VEuPathDB" id="TriTrypDB:LmjF.25.0630"/>
<dbReference type="InterPro" id="IPR002885">
    <property type="entry name" value="PPR_rpt"/>
</dbReference>
<dbReference type="VEuPathDB" id="TriTrypDB:LMJLV39_250012200"/>
<dbReference type="InParanoid" id="Q4QA32"/>
<keyword evidence="1" id="KW-1133">Transmembrane helix</keyword>
<evidence type="ECO:0000313" key="3">
    <source>
        <dbReference type="Proteomes" id="UP000000542"/>
    </source>
</evidence>
<dbReference type="OMA" id="YEELMDC"/>
<dbReference type="InterPro" id="IPR011990">
    <property type="entry name" value="TPR-like_helical_dom_sf"/>
</dbReference>
<protein>
    <submittedName>
        <fullName evidence="2">Uncharacterized protein</fullName>
    </submittedName>
</protein>
<dbReference type="HOGENOM" id="CLU_774911_0_0_1"/>
<sequence length="358" mass="41437">MRSRDCEWELRNENGHGCIATTTSHTQAKQTQLAVLYLYVSVGFLSRVRPSVVCTRRMRACQLLRRGHMDVEPWMGVSCYPVGPLLVGGVPTIRAGYDHFKFMRPQAPLRAVGLDKPLPPVLFNRMDQIVLIENALALQRTENQISVTLSQLALGIRNAENFLEKHLMNKEVRPSIHTLWFHEGGLREHPHVLSGLAAHHLVPLFSLISYDVERGKMTVFQAEELYEELMDCSVAQPKIVQRELANQMVRVYCLNDDYNKAIRVVDEMWAKHIRRTFVTYAPLFRMIRGKRDVEQQIKLLSYMCKTEGGRLPKFLFIDVPRMLYMFGVFARYNWIPINVCFTVVCTALTLQYMNYAKW</sequence>
<dbReference type="KEGG" id="lma:LMJF_25_0630"/>
<keyword evidence="3" id="KW-1185">Reference proteome</keyword>
<dbReference type="VEuPathDB" id="TriTrypDB:LMJSD75_250012100"/>
<organism evidence="2 3">
    <name type="scientific">Leishmania major</name>
    <dbReference type="NCBI Taxonomy" id="5664"/>
    <lineage>
        <taxon>Eukaryota</taxon>
        <taxon>Discoba</taxon>
        <taxon>Euglenozoa</taxon>
        <taxon>Kinetoplastea</taxon>
        <taxon>Metakinetoplastina</taxon>
        <taxon>Trypanosomatida</taxon>
        <taxon>Trypanosomatidae</taxon>
        <taxon>Leishmaniinae</taxon>
        <taxon>Leishmania</taxon>
    </lineage>
</organism>
<proteinExistence type="predicted"/>
<dbReference type="Gene3D" id="1.25.40.10">
    <property type="entry name" value="Tetratricopeptide repeat domain"/>
    <property type="match status" value="1"/>
</dbReference>
<dbReference type="AlphaFoldDB" id="Q4QA32"/>
<dbReference type="eggNOG" id="ENOG502QUWT">
    <property type="taxonomic scope" value="Eukaryota"/>
</dbReference>
<dbReference type="GeneID" id="5652472"/>
<feature type="transmembrane region" description="Helical" evidence="1">
    <location>
        <begin position="332"/>
        <end position="353"/>
    </location>
</feature>
<evidence type="ECO:0000256" key="1">
    <source>
        <dbReference type="SAM" id="Phobius"/>
    </source>
</evidence>
<dbReference type="VEuPathDB" id="TriTrypDB:LMJFC_250012500"/>